<dbReference type="PROSITE" id="PS00122">
    <property type="entry name" value="CARBOXYLESTERASE_B_1"/>
    <property type="match status" value="1"/>
</dbReference>
<proteinExistence type="inferred from homology"/>
<accession>A0ABT0YAQ2</accession>
<organism evidence="6 7">
    <name type="scientific">Paractinoplanes hotanensis</name>
    <dbReference type="NCBI Taxonomy" id="2906497"/>
    <lineage>
        <taxon>Bacteria</taxon>
        <taxon>Bacillati</taxon>
        <taxon>Actinomycetota</taxon>
        <taxon>Actinomycetes</taxon>
        <taxon>Micromonosporales</taxon>
        <taxon>Micromonosporaceae</taxon>
        <taxon>Paractinoplanes</taxon>
    </lineage>
</organism>
<feature type="signal peptide" evidence="3">
    <location>
        <begin position="1"/>
        <end position="21"/>
    </location>
</feature>
<evidence type="ECO:0000256" key="1">
    <source>
        <dbReference type="ARBA" id="ARBA00005964"/>
    </source>
</evidence>
<feature type="chain" id="PRO_5044981133" description="Carboxylic ester hydrolase" evidence="3">
    <location>
        <begin position="22"/>
        <end position="549"/>
    </location>
</feature>
<evidence type="ECO:0000256" key="4">
    <source>
        <dbReference type="SAM" id="MobiDB-lite"/>
    </source>
</evidence>
<name>A0ABT0YAQ2_9ACTN</name>
<dbReference type="InterPro" id="IPR019826">
    <property type="entry name" value="Carboxylesterase_B_AS"/>
</dbReference>
<dbReference type="RefSeq" id="WP_251802227.1">
    <property type="nucleotide sequence ID" value="NZ_JAMQOL010000048.1"/>
</dbReference>
<dbReference type="InterPro" id="IPR050309">
    <property type="entry name" value="Type-B_Carboxylest/Lipase"/>
</dbReference>
<protein>
    <recommendedName>
        <fullName evidence="3">Carboxylic ester hydrolase</fullName>
        <ecNumber evidence="3">3.1.1.-</ecNumber>
    </recommendedName>
</protein>
<feature type="region of interest" description="Disordered" evidence="4">
    <location>
        <begin position="29"/>
        <end position="48"/>
    </location>
</feature>
<gene>
    <name evidence="6" type="ORF">LXN57_32940</name>
</gene>
<dbReference type="PANTHER" id="PTHR11559">
    <property type="entry name" value="CARBOXYLESTERASE"/>
    <property type="match status" value="1"/>
</dbReference>
<dbReference type="PRINTS" id="PR00878">
    <property type="entry name" value="CHOLNESTRASE"/>
</dbReference>
<dbReference type="Pfam" id="PF00135">
    <property type="entry name" value="COesterase"/>
    <property type="match status" value="1"/>
</dbReference>
<keyword evidence="7" id="KW-1185">Reference proteome</keyword>
<keyword evidence="3" id="KW-0732">Signal</keyword>
<evidence type="ECO:0000256" key="2">
    <source>
        <dbReference type="ARBA" id="ARBA00022801"/>
    </source>
</evidence>
<sequence length="549" mass="58588">MFRVAALLLVGLVVCATAVVAYPPLQNRVAGGEDRRPTAPVPTREGPVTGVYNDDRTVEIFAGIPYASSPVGDLRWRPPQPAARRSHVFTADRFSDVPIQPTSNFFSRALSQVVQVPLEGTFLNPYPSSEDSLSLNIWRKPGSAKLPVLVYIAGGGFATGSGALPIYDGESLASRGAIVSVTLNYRLGVFGFLSHPGLAAESAEGVSGNYGILDQLAALRWVRDNIAAFGGDPDRVTIAGESAGGQSVCMLGATPLARGLVDGIIAGSGACMGTTGDTENGDQADTRAVAEDAGKRLSEQLGGATIDAMRAMPVERIREAAQSLDSHWRPSVDGHVLSGTPAEIYAAGDQLDVPILVGSNADEASLALADPPDTDVAAYETSVRETYGPRAGEFLRLYPGGSPERVLESLLDAETDKIMTRAMYRWAQLHTQSGKSAAYLYFFTRVPPEKGLQKFGAYHGAEIMYAFDNLGADGDPDYEQADMRLRDHMSAYWISFVRDGDPNSTGLPQWPTVKQAPEQIMEFGDDTALAPRPRAAAVDFWMGYAGPIP</sequence>
<comment type="similarity">
    <text evidence="1 3">Belongs to the type-B carboxylesterase/lipase family.</text>
</comment>
<dbReference type="SUPFAM" id="SSF53474">
    <property type="entry name" value="alpha/beta-Hydrolases"/>
    <property type="match status" value="1"/>
</dbReference>
<keyword evidence="2 3" id="KW-0378">Hydrolase</keyword>
<evidence type="ECO:0000256" key="3">
    <source>
        <dbReference type="RuleBase" id="RU361235"/>
    </source>
</evidence>
<evidence type="ECO:0000259" key="5">
    <source>
        <dbReference type="Pfam" id="PF00135"/>
    </source>
</evidence>
<dbReference type="InterPro" id="IPR029058">
    <property type="entry name" value="AB_hydrolase_fold"/>
</dbReference>
<dbReference type="Gene3D" id="3.40.50.1820">
    <property type="entry name" value="alpha/beta hydrolase"/>
    <property type="match status" value="1"/>
</dbReference>
<comment type="caution">
    <text evidence="6">The sequence shown here is derived from an EMBL/GenBank/DDBJ whole genome shotgun (WGS) entry which is preliminary data.</text>
</comment>
<dbReference type="EC" id="3.1.1.-" evidence="3"/>
<dbReference type="InterPro" id="IPR002018">
    <property type="entry name" value="CarbesteraseB"/>
</dbReference>
<dbReference type="EMBL" id="JAMQOL010000048">
    <property type="protein sequence ID" value="MCM4082384.1"/>
    <property type="molecule type" value="Genomic_DNA"/>
</dbReference>
<feature type="domain" description="Carboxylesterase type B" evidence="5">
    <location>
        <begin position="41"/>
        <end position="541"/>
    </location>
</feature>
<dbReference type="InterPro" id="IPR000997">
    <property type="entry name" value="Cholinesterase"/>
</dbReference>
<dbReference type="Proteomes" id="UP001523216">
    <property type="component" value="Unassembled WGS sequence"/>
</dbReference>
<evidence type="ECO:0000313" key="6">
    <source>
        <dbReference type="EMBL" id="MCM4082384.1"/>
    </source>
</evidence>
<reference evidence="6 7" key="1">
    <citation type="submission" date="2022-06" db="EMBL/GenBank/DDBJ databases">
        <title>Actinoplanes abujensis sp. nov., isolated from Nigerian arid soil.</title>
        <authorList>
            <person name="Ding P."/>
        </authorList>
    </citation>
    <scope>NUCLEOTIDE SEQUENCE [LARGE SCALE GENOMIC DNA]</scope>
    <source>
        <strain evidence="7">TRM88002</strain>
    </source>
</reference>
<evidence type="ECO:0000313" key="7">
    <source>
        <dbReference type="Proteomes" id="UP001523216"/>
    </source>
</evidence>